<evidence type="ECO:0000313" key="2">
    <source>
        <dbReference type="EMBL" id="ETN99015.1"/>
    </source>
</evidence>
<keyword evidence="3" id="KW-1185">Reference proteome</keyword>
<dbReference type="Proteomes" id="UP000023152">
    <property type="component" value="Unassembled WGS sequence"/>
</dbReference>
<sequence length="170" mass="20055">IVVFFKLLKTFSLHTKYDIDFSPFDNRKYLYKLKHLMDIPVMYTVQNVHIIINIIIIKLYFVVRYMTKQFNFGISKITNHFSSFNGVLGLVTIIFLYMTGACCVIFHNCKAITIKVTVLLVIDVYFVKSMTIVSVYDIEKTTLFIILKAIIRKNLFAVYWISFFEKLKLF</sequence>
<feature type="transmembrane region" description="Helical" evidence="1">
    <location>
        <begin position="83"/>
        <end position="106"/>
    </location>
</feature>
<keyword evidence="1" id="KW-0472">Membrane</keyword>
<gene>
    <name evidence="2" type="ORF">RFI_38472</name>
</gene>
<organism evidence="2 3">
    <name type="scientific">Reticulomyxa filosa</name>
    <dbReference type="NCBI Taxonomy" id="46433"/>
    <lineage>
        <taxon>Eukaryota</taxon>
        <taxon>Sar</taxon>
        <taxon>Rhizaria</taxon>
        <taxon>Retaria</taxon>
        <taxon>Foraminifera</taxon>
        <taxon>Monothalamids</taxon>
        <taxon>Reticulomyxidae</taxon>
        <taxon>Reticulomyxa</taxon>
    </lineage>
</organism>
<evidence type="ECO:0000313" key="3">
    <source>
        <dbReference type="Proteomes" id="UP000023152"/>
    </source>
</evidence>
<reference evidence="2 3" key="1">
    <citation type="journal article" date="2013" name="Curr. Biol.">
        <title>The Genome of the Foraminiferan Reticulomyxa filosa.</title>
        <authorList>
            <person name="Glockner G."/>
            <person name="Hulsmann N."/>
            <person name="Schleicher M."/>
            <person name="Noegel A.A."/>
            <person name="Eichinger L."/>
            <person name="Gallinger C."/>
            <person name="Pawlowski J."/>
            <person name="Sierra R."/>
            <person name="Euteneuer U."/>
            <person name="Pillet L."/>
            <person name="Moustafa A."/>
            <person name="Platzer M."/>
            <person name="Groth M."/>
            <person name="Szafranski K."/>
            <person name="Schliwa M."/>
        </authorList>
    </citation>
    <scope>NUCLEOTIDE SEQUENCE [LARGE SCALE GENOMIC DNA]</scope>
</reference>
<keyword evidence="1" id="KW-0812">Transmembrane</keyword>
<feature type="transmembrane region" description="Helical" evidence="1">
    <location>
        <begin position="118"/>
        <end position="136"/>
    </location>
</feature>
<feature type="transmembrane region" description="Helical" evidence="1">
    <location>
        <begin position="142"/>
        <end position="164"/>
    </location>
</feature>
<protein>
    <submittedName>
        <fullName evidence="2">Uncharacterized protein</fullName>
    </submittedName>
</protein>
<evidence type="ECO:0000256" key="1">
    <source>
        <dbReference type="SAM" id="Phobius"/>
    </source>
</evidence>
<proteinExistence type="predicted"/>
<feature type="transmembrane region" description="Helical" evidence="1">
    <location>
        <begin position="41"/>
        <end position="63"/>
    </location>
</feature>
<keyword evidence="1" id="KW-1133">Transmembrane helix</keyword>
<feature type="non-terminal residue" evidence="2">
    <location>
        <position position="1"/>
    </location>
</feature>
<dbReference type="EMBL" id="ASPP01045165">
    <property type="protein sequence ID" value="ETN99015.1"/>
    <property type="molecule type" value="Genomic_DNA"/>
</dbReference>
<name>X6LCD7_RETFI</name>
<dbReference type="AlphaFoldDB" id="X6LCD7"/>
<comment type="caution">
    <text evidence="2">The sequence shown here is derived from an EMBL/GenBank/DDBJ whole genome shotgun (WGS) entry which is preliminary data.</text>
</comment>
<accession>X6LCD7</accession>